<evidence type="ECO:0000313" key="12">
    <source>
        <dbReference type="Proteomes" id="UP000234882"/>
    </source>
</evidence>
<feature type="binding site" evidence="7">
    <location>
        <position position="395"/>
    </location>
    <ligand>
        <name>ATP</name>
        <dbReference type="ChEBI" id="CHEBI:30616"/>
    </ligand>
</feature>
<evidence type="ECO:0000313" key="11">
    <source>
        <dbReference type="EMBL" id="AUM73522.1"/>
    </source>
</evidence>
<dbReference type="GO" id="GO:0003952">
    <property type="term" value="F:NAD+ synthase (glutamine-hydrolyzing) activity"/>
    <property type="evidence" value="ECO:0007669"/>
    <property type="project" value="UniProtKB-UniRule"/>
</dbReference>
<comment type="function">
    <text evidence="7">Catalyzes the ATP-dependent amidation of deamido-NAD to form NAD. Uses L-glutamine as a nitrogen source.</text>
</comment>
<evidence type="ECO:0000256" key="4">
    <source>
        <dbReference type="ARBA" id="ARBA00022741"/>
    </source>
</evidence>
<comment type="similarity">
    <text evidence="9">Belongs to the NAD synthetase family.</text>
</comment>
<name>A0A2K9MDE7_9RHOB</name>
<dbReference type="KEGG" id="paru:CYR75_03750"/>
<dbReference type="SUPFAM" id="SSF52402">
    <property type="entry name" value="Adenine nucleotide alpha hydrolases-like"/>
    <property type="match status" value="1"/>
</dbReference>
<comment type="caution">
    <text evidence="7">Lacks conserved residue(s) required for the propagation of feature annotation.</text>
</comment>
<protein>
    <recommendedName>
        <fullName evidence="7 8">Glutamine-dependent NAD(+) synthetase</fullName>
        <ecNumber evidence="7 8">6.3.5.1</ecNumber>
    </recommendedName>
    <alternativeName>
        <fullName evidence="7 8">NAD(+) synthase [glutamine-hydrolyzing]</fullName>
    </alternativeName>
</protein>
<keyword evidence="4 7" id="KW-0547">Nucleotide-binding</keyword>
<dbReference type="PROSITE" id="PS50263">
    <property type="entry name" value="CN_HYDROLASE"/>
    <property type="match status" value="1"/>
</dbReference>
<dbReference type="InterPro" id="IPR014729">
    <property type="entry name" value="Rossmann-like_a/b/a_fold"/>
</dbReference>
<dbReference type="AlphaFoldDB" id="A0A2K9MDE7"/>
<evidence type="ECO:0000256" key="8">
    <source>
        <dbReference type="PIRNR" id="PIRNR006630"/>
    </source>
</evidence>
<evidence type="ECO:0000256" key="5">
    <source>
        <dbReference type="ARBA" id="ARBA00022840"/>
    </source>
</evidence>
<accession>A0A2K9MDE7</accession>
<dbReference type="SUPFAM" id="SSF56317">
    <property type="entry name" value="Carbon-nitrogen hydrolase"/>
    <property type="match status" value="1"/>
</dbReference>
<dbReference type="Gene3D" id="3.60.110.10">
    <property type="entry name" value="Carbon-nitrogen hydrolase"/>
    <property type="match status" value="1"/>
</dbReference>
<dbReference type="Pfam" id="PF00795">
    <property type="entry name" value="CN_hydrolase"/>
    <property type="match status" value="1"/>
</dbReference>
<feature type="binding site" evidence="7">
    <location>
        <position position="371"/>
    </location>
    <ligand>
        <name>deamido-NAD(+)</name>
        <dbReference type="ChEBI" id="CHEBI:58437"/>
        <note>ligand shared between two neighboring subunits</note>
    </ligand>
</feature>
<dbReference type="PANTHER" id="PTHR23090">
    <property type="entry name" value="NH 3 /GLUTAMINE-DEPENDENT NAD + SYNTHETASE"/>
    <property type="match status" value="1"/>
</dbReference>
<evidence type="ECO:0000256" key="2">
    <source>
        <dbReference type="ARBA" id="ARBA00007145"/>
    </source>
</evidence>
<dbReference type="InterPro" id="IPR003694">
    <property type="entry name" value="NAD_synthase"/>
</dbReference>
<feature type="binding site" evidence="7">
    <location>
        <position position="169"/>
    </location>
    <ligand>
        <name>L-glutamine</name>
        <dbReference type="ChEBI" id="CHEBI:58359"/>
    </ligand>
</feature>
<evidence type="ECO:0000256" key="1">
    <source>
        <dbReference type="ARBA" id="ARBA00005188"/>
    </source>
</evidence>
<reference evidence="12" key="1">
    <citation type="submission" date="2017-12" db="EMBL/GenBank/DDBJ databases">
        <title>Genomic analysis of Paracoccus sp. CBA4604.</title>
        <authorList>
            <person name="Roh S.W."/>
            <person name="Kim J.Y."/>
            <person name="Kim J.S."/>
        </authorList>
    </citation>
    <scope>NUCLEOTIDE SEQUENCE [LARGE SCALE GENOMIC DNA]</scope>
    <source>
        <strain evidence="12">CBA4604</strain>
    </source>
</reference>
<dbReference type="EMBL" id="CP025583">
    <property type="protein sequence ID" value="AUM73522.1"/>
    <property type="molecule type" value="Genomic_DNA"/>
</dbReference>
<comment type="pathway">
    <text evidence="1 7 8">Cofactor biosynthesis; NAD(+) biosynthesis; NAD(+) from deamido-NAD(+) (L-Gln route): step 1/1.</text>
</comment>
<dbReference type="GO" id="GO:0005737">
    <property type="term" value="C:cytoplasm"/>
    <property type="evidence" value="ECO:0007669"/>
    <property type="project" value="InterPro"/>
</dbReference>
<dbReference type="GO" id="GO:0009435">
    <property type="term" value="P:NAD+ biosynthetic process"/>
    <property type="evidence" value="ECO:0007669"/>
    <property type="project" value="UniProtKB-UniRule"/>
</dbReference>
<dbReference type="CDD" id="cd07570">
    <property type="entry name" value="GAT_Gln-NAD-synth"/>
    <property type="match status" value="1"/>
</dbReference>
<dbReference type="NCBIfam" id="TIGR00552">
    <property type="entry name" value="nadE"/>
    <property type="match status" value="1"/>
</dbReference>
<dbReference type="InterPro" id="IPR003010">
    <property type="entry name" value="C-N_Hydrolase"/>
</dbReference>
<evidence type="ECO:0000259" key="10">
    <source>
        <dbReference type="PROSITE" id="PS50263"/>
    </source>
</evidence>
<dbReference type="PIRSF" id="PIRSF006630">
    <property type="entry name" value="NADS_GAT"/>
    <property type="match status" value="1"/>
</dbReference>
<proteinExistence type="inferred from homology"/>
<dbReference type="PANTHER" id="PTHR23090:SF9">
    <property type="entry name" value="GLUTAMINE-DEPENDENT NAD(+) SYNTHETASE"/>
    <property type="match status" value="1"/>
</dbReference>
<keyword evidence="3 7" id="KW-0436">Ligase</keyword>
<dbReference type="HAMAP" id="MF_02090">
    <property type="entry name" value="NadE_glutamine_dep"/>
    <property type="match status" value="1"/>
</dbReference>
<evidence type="ECO:0000256" key="6">
    <source>
        <dbReference type="ARBA" id="ARBA00023027"/>
    </source>
</evidence>
<feature type="binding site" evidence="7">
    <location>
        <position position="519"/>
    </location>
    <ligand>
        <name>deamido-NAD(+)</name>
        <dbReference type="ChEBI" id="CHEBI:58437"/>
        <note>ligand shared between two neighboring subunits</note>
    </ligand>
</feature>
<dbReference type="CDD" id="cd00553">
    <property type="entry name" value="NAD_synthase"/>
    <property type="match status" value="1"/>
</dbReference>
<dbReference type="RefSeq" id="WP_101498906.1">
    <property type="nucleotide sequence ID" value="NZ_CP025583.1"/>
</dbReference>
<dbReference type="UniPathway" id="UPA00253">
    <property type="reaction ID" value="UER00334"/>
</dbReference>
<feature type="binding site" evidence="7">
    <location>
        <position position="400"/>
    </location>
    <ligand>
        <name>deamido-NAD(+)</name>
        <dbReference type="ChEBI" id="CHEBI:58437"/>
        <note>ligand shared between two neighboring subunits</note>
    </ligand>
</feature>
<dbReference type="Proteomes" id="UP000234882">
    <property type="component" value="Chromosome"/>
</dbReference>
<gene>
    <name evidence="7" type="primary">nadE</name>
    <name evidence="11" type="ORF">CYR75_03750</name>
</gene>
<keyword evidence="5 7" id="KW-0067">ATP-binding</keyword>
<dbReference type="Gene3D" id="3.40.50.620">
    <property type="entry name" value="HUPs"/>
    <property type="match status" value="1"/>
</dbReference>
<sequence>MTDRIRITLAQLNPTLGDLDGNAAKAMDAWTQAREAGADLVVLPRLFITGHPLLDLARRPGLAEAALAQIEDLARQTADGPALAIGSPWRDGGRLYDACLICQGGRIIAHVTRHEEADCDTYDPGPVSGPFAVNGVRLGVAIGPDGFAPSVAETLAESGAEILIVPDASPYHRGVLDRRMNPMVARVVENRLPLLYLNAVGGQDELVFDGASFVLNPGAEGGAGKAAQLAPFAESVTQIDLHRAADGWRAEAGTMAQQPGEIEQDYHAMMLGLRDYLAKSGFRKVLLGMSGGIDSAIVAAIAADAVGPDNVRCVMLPSEYTSQASTDDATECTRLIGARLAEVRIDGAREAVGAGLTHLMAGTQPDVTEENIQSRLRGVMLMALSNKHGEMLLSTGNKSEAAVGYATIYGDMAGGYNPIRDLYKTRVFDTCRWRNETHRDWMRGRAGVVIPPRIIAKPPSAELRPDQKDSDSLPPYDILDPILHGLIEENLSQRDLIARGFDAATVQRVETLLLQSEWKRHQAAPGPLISPRALGEGRRYPMVNRFRERA</sequence>
<dbReference type="GO" id="GO:0004359">
    <property type="term" value="F:glutaminase activity"/>
    <property type="evidence" value="ECO:0007669"/>
    <property type="project" value="InterPro"/>
</dbReference>
<feature type="domain" description="CN hydrolase" evidence="10">
    <location>
        <begin position="5"/>
        <end position="243"/>
    </location>
</feature>
<dbReference type="GO" id="GO:0005524">
    <property type="term" value="F:ATP binding"/>
    <property type="evidence" value="ECO:0007669"/>
    <property type="project" value="UniProtKB-UniRule"/>
</dbReference>
<dbReference type="InterPro" id="IPR014445">
    <property type="entry name" value="Gln-dep_NAD_synthase"/>
</dbReference>
<evidence type="ECO:0000256" key="7">
    <source>
        <dbReference type="HAMAP-Rule" id="MF_02090"/>
    </source>
</evidence>
<keyword evidence="12" id="KW-1185">Reference proteome</keyword>
<feature type="binding site" evidence="7">
    <location>
        <begin position="288"/>
        <end position="295"/>
    </location>
    <ligand>
        <name>ATP</name>
        <dbReference type="ChEBI" id="CHEBI:30616"/>
    </ligand>
</feature>
<evidence type="ECO:0000256" key="9">
    <source>
        <dbReference type="RuleBase" id="RU003811"/>
    </source>
</evidence>
<comment type="catalytic activity">
    <reaction evidence="7 8">
        <text>deamido-NAD(+) + L-glutamine + ATP + H2O = L-glutamate + AMP + diphosphate + NAD(+) + H(+)</text>
        <dbReference type="Rhea" id="RHEA:24384"/>
        <dbReference type="ChEBI" id="CHEBI:15377"/>
        <dbReference type="ChEBI" id="CHEBI:15378"/>
        <dbReference type="ChEBI" id="CHEBI:29985"/>
        <dbReference type="ChEBI" id="CHEBI:30616"/>
        <dbReference type="ChEBI" id="CHEBI:33019"/>
        <dbReference type="ChEBI" id="CHEBI:57540"/>
        <dbReference type="ChEBI" id="CHEBI:58359"/>
        <dbReference type="ChEBI" id="CHEBI:58437"/>
        <dbReference type="ChEBI" id="CHEBI:456215"/>
        <dbReference type="EC" id="6.3.5.1"/>
    </reaction>
</comment>
<dbReference type="FunFam" id="3.40.50.620:FF:000106">
    <property type="entry name" value="Glutamine-dependent NAD(+) synthetase"/>
    <property type="match status" value="1"/>
</dbReference>
<dbReference type="GO" id="GO:0008795">
    <property type="term" value="F:NAD+ synthase activity"/>
    <property type="evidence" value="ECO:0007669"/>
    <property type="project" value="UniProtKB-UniRule"/>
</dbReference>
<comment type="similarity">
    <text evidence="2 7 8">In the C-terminal section; belongs to the NAD synthetase family.</text>
</comment>
<organism evidence="11 12">
    <name type="scientific">Paracoccus jeotgali</name>
    <dbReference type="NCBI Taxonomy" id="2065379"/>
    <lineage>
        <taxon>Bacteria</taxon>
        <taxon>Pseudomonadati</taxon>
        <taxon>Pseudomonadota</taxon>
        <taxon>Alphaproteobacteria</taxon>
        <taxon>Rhodobacterales</taxon>
        <taxon>Paracoccaceae</taxon>
        <taxon>Paracoccus</taxon>
    </lineage>
</organism>
<evidence type="ECO:0000256" key="3">
    <source>
        <dbReference type="ARBA" id="ARBA00022598"/>
    </source>
</evidence>
<dbReference type="InterPro" id="IPR022310">
    <property type="entry name" value="NAD/GMP_synthase"/>
</dbReference>
<dbReference type="InterPro" id="IPR036526">
    <property type="entry name" value="C-N_Hydrolase_sf"/>
</dbReference>
<dbReference type="OrthoDB" id="9760188at2"/>
<keyword evidence="6 7" id="KW-0520">NAD</keyword>
<dbReference type="EC" id="6.3.5.1" evidence="7 8"/>
<dbReference type="NCBIfam" id="NF010588">
    <property type="entry name" value="PRK13981.1"/>
    <property type="match status" value="1"/>
</dbReference>
<dbReference type="Pfam" id="PF02540">
    <property type="entry name" value="NAD_synthase"/>
    <property type="match status" value="1"/>
</dbReference>